<feature type="non-terminal residue" evidence="1">
    <location>
        <position position="62"/>
    </location>
</feature>
<name>X1M4Y8_9ZZZZ</name>
<reference evidence="1" key="1">
    <citation type="journal article" date="2014" name="Front. Microbiol.">
        <title>High frequency of phylogenetically diverse reductive dehalogenase-homologous genes in deep subseafloor sedimentary metagenomes.</title>
        <authorList>
            <person name="Kawai M."/>
            <person name="Futagami T."/>
            <person name="Toyoda A."/>
            <person name="Takaki Y."/>
            <person name="Nishi S."/>
            <person name="Hori S."/>
            <person name="Arai W."/>
            <person name="Tsubouchi T."/>
            <person name="Morono Y."/>
            <person name="Uchiyama I."/>
            <person name="Ito T."/>
            <person name="Fujiyama A."/>
            <person name="Inagaki F."/>
            <person name="Takami H."/>
        </authorList>
    </citation>
    <scope>NUCLEOTIDE SEQUENCE</scope>
    <source>
        <strain evidence="1">Expedition CK06-06</strain>
    </source>
</reference>
<organism evidence="1">
    <name type="scientific">marine sediment metagenome</name>
    <dbReference type="NCBI Taxonomy" id="412755"/>
    <lineage>
        <taxon>unclassified sequences</taxon>
        <taxon>metagenomes</taxon>
        <taxon>ecological metagenomes</taxon>
    </lineage>
</organism>
<accession>X1M4Y8</accession>
<evidence type="ECO:0000313" key="1">
    <source>
        <dbReference type="EMBL" id="GAI01429.1"/>
    </source>
</evidence>
<sequence length="62" mass="6734">MSFQSLINLHNCRVTRNTDVLLESTQITDTLIGFRDNPAEAVYLSIVISGWPGGTGKVIVNG</sequence>
<protein>
    <submittedName>
        <fullName evidence="1">Uncharacterized protein</fullName>
    </submittedName>
</protein>
<proteinExistence type="predicted"/>
<dbReference type="AlphaFoldDB" id="X1M4Y8"/>
<gene>
    <name evidence="1" type="ORF">S03H2_71354</name>
</gene>
<comment type="caution">
    <text evidence="1">The sequence shown here is derived from an EMBL/GenBank/DDBJ whole genome shotgun (WGS) entry which is preliminary data.</text>
</comment>
<dbReference type="EMBL" id="BARU01047719">
    <property type="protein sequence ID" value="GAI01429.1"/>
    <property type="molecule type" value="Genomic_DNA"/>
</dbReference>